<dbReference type="InterPro" id="IPR026590">
    <property type="entry name" value="Ssirtuin_cat_dom"/>
</dbReference>
<evidence type="ECO:0000313" key="6">
    <source>
        <dbReference type="EMBL" id="GLQ06570.1"/>
    </source>
</evidence>
<feature type="binding site" evidence="4">
    <location>
        <position position="129"/>
    </location>
    <ligand>
        <name>Zn(2+)</name>
        <dbReference type="ChEBI" id="CHEBI:29105"/>
    </ligand>
</feature>
<dbReference type="Proteomes" id="UP001161409">
    <property type="component" value="Unassembled WGS sequence"/>
</dbReference>
<evidence type="ECO:0000256" key="4">
    <source>
        <dbReference type="PROSITE-ProRule" id="PRU00236"/>
    </source>
</evidence>
<dbReference type="Gene3D" id="3.30.1600.10">
    <property type="entry name" value="SIR2/SIRT2 'Small Domain"/>
    <property type="match status" value="1"/>
</dbReference>
<keyword evidence="3" id="KW-0520">NAD</keyword>
<dbReference type="EMBL" id="BSNF01000006">
    <property type="protein sequence ID" value="GLQ06570.1"/>
    <property type="molecule type" value="Genomic_DNA"/>
</dbReference>
<feature type="active site" description="Proton acceptor" evidence="4">
    <location>
        <position position="121"/>
    </location>
</feature>
<evidence type="ECO:0000256" key="2">
    <source>
        <dbReference type="ARBA" id="ARBA00022679"/>
    </source>
</evidence>
<dbReference type="InterPro" id="IPR050134">
    <property type="entry name" value="NAD-dep_sirtuin_deacylases"/>
</dbReference>
<feature type="binding site" evidence="4">
    <location>
        <position position="132"/>
    </location>
    <ligand>
        <name>Zn(2+)</name>
        <dbReference type="ChEBI" id="CHEBI:29105"/>
    </ligand>
</feature>
<dbReference type="SUPFAM" id="SSF52467">
    <property type="entry name" value="DHS-like NAD/FAD-binding domain"/>
    <property type="match status" value="1"/>
</dbReference>
<dbReference type="InterPro" id="IPR003000">
    <property type="entry name" value="Sirtuin"/>
</dbReference>
<dbReference type="RefSeq" id="WP_169560720.1">
    <property type="nucleotide sequence ID" value="NZ_BSNF01000006.1"/>
</dbReference>
<evidence type="ECO:0000313" key="7">
    <source>
        <dbReference type="Proteomes" id="UP001161409"/>
    </source>
</evidence>
<reference evidence="6" key="2">
    <citation type="submission" date="2023-01" db="EMBL/GenBank/DDBJ databases">
        <title>Draft genome sequence of Sneathiella chinensis strain NBRC 103408.</title>
        <authorList>
            <person name="Sun Q."/>
            <person name="Mori K."/>
        </authorList>
    </citation>
    <scope>NUCLEOTIDE SEQUENCE</scope>
    <source>
        <strain evidence="6">NBRC 103408</strain>
    </source>
</reference>
<protein>
    <recommendedName>
        <fullName evidence="1">protein acetyllysine N-acetyltransferase</fullName>
        <ecNumber evidence="1">2.3.1.286</ecNumber>
    </recommendedName>
</protein>
<dbReference type="Gene3D" id="3.40.50.1220">
    <property type="entry name" value="TPP-binding domain"/>
    <property type="match status" value="1"/>
</dbReference>
<name>A0ABQ5U319_9PROT</name>
<feature type="binding site" evidence="4">
    <location>
        <position position="157"/>
    </location>
    <ligand>
        <name>Zn(2+)</name>
        <dbReference type="ChEBI" id="CHEBI:29105"/>
    </ligand>
</feature>
<feature type="binding site" evidence="4">
    <location>
        <position position="154"/>
    </location>
    <ligand>
        <name>Zn(2+)</name>
        <dbReference type="ChEBI" id="CHEBI:29105"/>
    </ligand>
</feature>
<dbReference type="PANTHER" id="PTHR11085:SF4">
    <property type="entry name" value="NAD-DEPENDENT PROTEIN DEACYLASE"/>
    <property type="match status" value="1"/>
</dbReference>
<dbReference type="PROSITE" id="PS50305">
    <property type="entry name" value="SIRTUIN"/>
    <property type="match status" value="1"/>
</dbReference>
<gene>
    <name evidence="6" type="primary">cobB1</name>
    <name evidence="6" type="ORF">GCM10007924_17910</name>
</gene>
<proteinExistence type="predicted"/>
<keyword evidence="4" id="KW-0862">Zinc</keyword>
<keyword evidence="4" id="KW-0479">Metal-binding</keyword>
<accession>A0ABQ5U319</accession>
<sequence length="248" mass="26846">MERELGRLAALIKASNRIVFFTGAGISTESGIPDFRSPGGLWEKNQPIEFSDFLASEEMRRESWRRKFAMDSVMSAAEPNAGHLAITELYRRGQVSKVVTQNIDGLQQLAGVDEKDVIELHGNTTFAKCLDCGDRMSLKQVKAVFAVNETLPECGRCGGIVKTATISFGQPMPVRELQEAEKEAVACDLMIVAGSSLVVYPAADIPLIAREAGAELVIINREPTPLDPVASLTIRGEIGKSLSAVTKP</sequence>
<comment type="caution">
    <text evidence="6">The sequence shown here is derived from an EMBL/GenBank/DDBJ whole genome shotgun (WGS) entry which is preliminary data.</text>
</comment>
<organism evidence="6 7">
    <name type="scientific">Sneathiella chinensis</name>
    <dbReference type="NCBI Taxonomy" id="349750"/>
    <lineage>
        <taxon>Bacteria</taxon>
        <taxon>Pseudomonadati</taxon>
        <taxon>Pseudomonadota</taxon>
        <taxon>Alphaproteobacteria</taxon>
        <taxon>Sneathiellales</taxon>
        <taxon>Sneathiellaceae</taxon>
        <taxon>Sneathiella</taxon>
    </lineage>
</organism>
<dbReference type="EC" id="2.3.1.286" evidence="1"/>
<dbReference type="InterPro" id="IPR029035">
    <property type="entry name" value="DHS-like_NAD/FAD-binding_dom"/>
</dbReference>
<evidence type="ECO:0000256" key="3">
    <source>
        <dbReference type="ARBA" id="ARBA00023027"/>
    </source>
</evidence>
<feature type="domain" description="Deacetylase sirtuin-type" evidence="5">
    <location>
        <begin position="1"/>
        <end position="248"/>
    </location>
</feature>
<evidence type="ECO:0000259" key="5">
    <source>
        <dbReference type="PROSITE" id="PS50305"/>
    </source>
</evidence>
<dbReference type="Pfam" id="PF02146">
    <property type="entry name" value="SIR2"/>
    <property type="match status" value="1"/>
</dbReference>
<evidence type="ECO:0000256" key="1">
    <source>
        <dbReference type="ARBA" id="ARBA00012928"/>
    </source>
</evidence>
<dbReference type="InterPro" id="IPR026591">
    <property type="entry name" value="Sirtuin_cat_small_dom_sf"/>
</dbReference>
<dbReference type="PANTHER" id="PTHR11085">
    <property type="entry name" value="NAD-DEPENDENT PROTEIN DEACYLASE SIRTUIN-5, MITOCHONDRIAL-RELATED"/>
    <property type="match status" value="1"/>
</dbReference>
<keyword evidence="7" id="KW-1185">Reference proteome</keyword>
<keyword evidence="2" id="KW-0808">Transferase</keyword>
<dbReference type="CDD" id="cd01407">
    <property type="entry name" value="SIR2-fam"/>
    <property type="match status" value="1"/>
</dbReference>
<reference evidence="6" key="1">
    <citation type="journal article" date="2014" name="Int. J. Syst. Evol. Microbiol.">
        <title>Complete genome of a new Firmicutes species belonging to the dominant human colonic microbiota ('Ruminococcus bicirculans') reveals two chromosomes and a selective capacity to utilize plant glucans.</title>
        <authorList>
            <consortium name="NISC Comparative Sequencing Program"/>
            <person name="Wegmann U."/>
            <person name="Louis P."/>
            <person name="Goesmann A."/>
            <person name="Henrissat B."/>
            <person name="Duncan S.H."/>
            <person name="Flint H.J."/>
        </authorList>
    </citation>
    <scope>NUCLEOTIDE SEQUENCE</scope>
    <source>
        <strain evidence="6">NBRC 103408</strain>
    </source>
</reference>